<reference evidence="2" key="1">
    <citation type="journal article" date="2019" name="Int. J. Syst. Evol. Microbiol.">
        <title>The Global Catalogue of Microorganisms (GCM) 10K type strain sequencing project: providing services to taxonomists for standard genome sequencing and annotation.</title>
        <authorList>
            <consortium name="The Broad Institute Genomics Platform"/>
            <consortium name="The Broad Institute Genome Sequencing Center for Infectious Disease"/>
            <person name="Wu L."/>
            <person name="Ma J."/>
        </authorList>
    </citation>
    <scope>NUCLEOTIDE SEQUENCE [LARGE SCALE GENOMIC DNA]</scope>
    <source>
        <strain evidence="2">CCM 7043</strain>
    </source>
</reference>
<dbReference type="Proteomes" id="UP001597114">
    <property type="component" value="Unassembled WGS sequence"/>
</dbReference>
<evidence type="ECO:0000313" key="1">
    <source>
        <dbReference type="EMBL" id="MFD1523044.1"/>
    </source>
</evidence>
<dbReference type="EMBL" id="JBHUCO010000055">
    <property type="protein sequence ID" value="MFD1523044.1"/>
    <property type="molecule type" value="Genomic_DNA"/>
</dbReference>
<organism evidence="1 2">
    <name type="scientific">Pseudonocardia yunnanensis</name>
    <dbReference type="NCBI Taxonomy" id="58107"/>
    <lineage>
        <taxon>Bacteria</taxon>
        <taxon>Bacillati</taxon>
        <taxon>Actinomycetota</taxon>
        <taxon>Actinomycetes</taxon>
        <taxon>Pseudonocardiales</taxon>
        <taxon>Pseudonocardiaceae</taxon>
        <taxon>Pseudonocardia</taxon>
    </lineage>
</organism>
<accession>A0ABW4F964</accession>
<sequence length="160" mass="17092">ERLAERVTEVDGDVVLHGERTLVVELQPTHSPAAGRAGSSVVDLLRQEGREVETITIAGGSYNGAAAVRAEVGQFRGEFGDAGDVVLLVRSPHRFEWQRPLVDALLTAHPGIVAVDMGVPELDLSGFRGWIRTYGASRVCAQAAVRRLLASDREPAVAAT</sequence>
<proteinExistence type="predicted"/>
<comment type="caution">
    <text evidence="1">The sequence shown here is derived from an EMBL/GenBank/DDBJ whole genome shotgun (WGS) entry which is preliminary data.</text>
</comment>
<protein>
    <submittedName>
        <fullName evidence="1">Uncharacterized protein</fullName>
    </submittedName>
</protein>
<gene>
    <name evidence="1" type="ORF">ACFSJD_36560</name>
</gene>
<evidence type="ECO:0000313" key="2">
    <source>
        <dbReference type="Proteomes" id="UP001597114"/>
    </source>
</evidence>
<keyword evidence="2" id="KW-1185">Reference proteome</keyword>
<dbReference type="RefSeq" id="WP_379659374.1">
    <property type="nucleotide sequence ID" value="NZ_JBHUCO010000055.1"/>
</dbReference>
<name>A0ABW4F964_9PSEU</name>
<feature type="non-terminal residue" evidence="1">
    <location>
        <position position="1"/>
    </location>
</feature>